<dbReference type="EMBL" id="JAAAMG010000014">
    <property type="protein sequence ID" value="NDW06039.1"/>
    <property type="molecule type" value="Genomic_DNA"/>
</dbReference>
<dbReference type="InterPro" id="IPR036165">
    <property type="entry name" value="YefM-like_sf"/>
</dbReference>
<gene>
    <name evidence="4" type="ORF">GTK09_16585</name>
</gene>
<evidence type="ECO:0000256" key="3">
    <source>
        <dbReference type="SAM" id="MobiDB-lite"/>
    </source>
</evidence>
<dbReference type="Proteomes" id="UP000469011">
    <property type="component" value="Unassembled WGS sequence"/>
</dbReference>
<protein>
    <recommendedName>
        <fullName evidence="2">Antitoxin</fullName>
    </recommendedName>
</protein>
<dbReference type="Gene3D" id="3.40.1620.10">
    <property type="entry name" value="YefM-like domain"/>
    <property type="match status" value="1"/>
</dbReference>
<evidence type="ECO:0000256" key="1">
    <source>
        <dbReference type="ARBA" id="ARBA00009981"/>
    </source>
</evidence>
<feature type="region of interest" description="Disordered" evidence="3">
    <location>
        <begin position="60"/>
        <end position="80"/>
    </location>
</feature>
<keyword evidence="5" id="KW-1185">Reference proteome</keyword>
<comment type="function">
    <text evidence="2">Antitoxin component of a type II toxin-antitoxin (TA) system.</text>
</comment>
<dbReference type="InterPro" id="IPR006442">
    <property type="entry name" value="Antitoxin_Phd/YefM"/>
</dbReference>
<dbReference type="NCBIfam" id="TIGR01552">
    <property type="entry name" value="phd_fam"/>
    <property type="match status" value="1"/>
</dbReference>
<evidence type="ECO:0000313" key="5">
    <source>
        <dbReference type="Proteomes" id="UP000469011"/>
    </source>
</evidence>
<reference evidence="4 5" key="1">
    <citation type="submission" date="2020-01" db="EMBL/GenBank/DDBJ databases">
        <title>Jiella pacifica sp. nov.</title>
        <authorList>
            <person name="Xue Z."/>
            <person name="Zhu S."/>
            <person name="Chen J."/>
            <person name="Yang J."/>
        </authorList>
    </citation>
    <scope>NUCLEOTIDE SEQUENCE [LARGE SCALE GENOMIC DNA]</scope>
    <source>
        <strain evidence="4 5">40Bstr34</strain>
    </source>
</reference>
<sequence length="80" mass="9290">MNARMFNQKLSAAKRAAEESPVVVTDRGRPTHVLMSYAEYERLRGNRVSVLEFFADRRPEADFDFDPPRDRSVPREGDFD</sequence>
<proteinExistence type="inferred from homology"/>
<evidence type="ECO:0000313" key="4">
    <source>
        <dbReference type="EMBL" id="NDW06039.1"/>
    </source>
</evidence>
<comment type="similarity">
    <text evidence="1 2">Belongs to the phD/YefM antitoxin family.</text>
</comment>
<dbReference type="AlphaFoldDB" id="A0A6N9T8L6"/>
<name>A0A6N9T8L6_9HYPH</name>
<organism evidence="4 5">
    <name type="scientific">Jiella pacifica</name>
    <dbReference type="NCBI Taxonomy" id="2696469"/>
    <lineage>
        <taxon>Bacteria</taxon>
        <taxon>Pseudomonadati</taxon>
        <taxon>Pseudomonadota</taxon>
        <taxon>Alphaproteobacteria</taxon>
        <taxon>Hyphomicrobiales</taxon>
        <taxon>Aurantimonadaceae</taxon>
        <taxon>Jiella</taxon>
    </lineage>
</organism>
<dbReference type="Pfam" id="PF02604">
    <property type="entry name" value="PhdYeFM_antitox"/>
    <property type="match status" value="1"/>
</dbReference>
<dbReference type="SUPFAM" id="SSF143120">
    <property type="entry name" value="YefM-like"/>
    <property type="match status" value="1"/>
</dbReference>
<evidence type="ECO:0000256" key="2">
    <source>
        <dbReference type="RuleBase" id="RU362080"/>
    </source>
</evidence>
<accession>A0A6N9T8L6</accession>
<comment type="caution">
    <text evidence="4">The sequence shown here is derived from an EMBL/GenBank/DDBJ whole genome shotgun (WGS) entry which is preliminary data.</text>
</comment>